<protein>
    <recommendedName>
        <fullName evidence="1">non-specific serine/threonine protein kinase</fullName>
        <ecNumber evidence="1">2.7.11.1</ecNumber>
    </recommendedName>
</protein>
<dbReference type="RefSeq" id="XP_022243634.1">
    <property type="nucleotide sequence ID" value="XM_022387926.1"/>
</dbReference>
<dbReference type="PANTHER" id="PTHR45832:SF8">
    <property type="entry name" value="PROTEIN KINASE DOMAIN-CONTAINING PROTEIN"/>
    <property type="match status" value="1"/>
</dbReference>
<evidence type="ECO:0000313" key="12">
    <source>
        <dbReference type="RefSeq" id="XP_022243634.1"/>
    </source>
</evidence>
<feature type="region of interest" description="Disordered" evidence="8">
    <location>
        <begin position="374"/>
        <end position="408"/>
    </location>
</feature>
<dbReference type="CDD" id="cd06648">
    <property type="entry name" value="STKc_PAK_II"/>
    <property type="match status" value="1"/>
</dbReference>
<dbReference type="Pfam" id="PF00069">
    <property type="entry name" value="Pkinase"/>
    <property type="match status" value="1"/>
</dbReference>
<dbReference type="InterPro" id="IPR000095">
    <property type="entry name" value="CRIB_dom"/>
</dbReference>
<feature type="compositionally biased region" description="Polar residues" evidence="8">
    <location>
        <begin position="304"/>
        <end position="324"/>
    </location>
</feature>
<evidence type="ECO:0000256" key="1">
    <source>
        <dbReference type="ARBA" id="ARBA00012513"/>
    </source>
</evidence>
<keyword evidence="2" id="KW-0723">Serine/threonine-protein kinase</keyword>
<feature type="region of interest" description="Disordered" evidence="8">
    <location>
        <begin position="192"/>
        <end position="224"/>
    </location>
</feature>
<keyword evidence="11" id="KW-1185">Reference proteome</keyword>
<accession>A0ABM1SJ29</accession>
<feature type="region of interest" description="Disordered" evidence="8">
    <location>
        <begin position="107"/>
        <end position="126"/>
    </location>
</feature>
<name>A0ABM1SJ29_LIMPO</name>
<keyword evidence="6 7" id="KW-0067">ATP-binding</keyword>
<evidence type="ECO:0000313" key="11">
    <source>
        <dbReference type="Proteomes" id="UP000694941"/>
    </source>
</evidence>
<dbReference type="InterPro" id="IPR036936">
    <property type="entry name" value="CRIB_dom_sf"/>
</dbReference>
<dbReference type="Gene3D" id="1.10.510.10">
    <property type="entry name" value="Transferase(Phosphotransferase) domain 1"/>
    <property type="match status" value="1"/>
</dbReference>
<evidence type="ECO:0000256" key="6">
    <source>
        <dbReference type="ARBA" id="ARBA00022840"/>
    </source>
</evidence>
<dbReference type="EC" id="2.7.11.1" evidence="1"/>
<dbReference type="Proteomes" id="UP000694941">
    <property type="component" value="Unplaced"/>
</dbReference>
<evidence type="ECO:0000256" key="2">
    <source>
        <dbReference type="ARBA" id="ARBA00022527"/>
    </source>
</evidence>
<feature type="region of interest" description="Disordered" evidence="8">
    <location>
        <begin position="298"/>
        <end position="361"/>
    </location>
</feature>
<dbReference type="InterPro" id="IPR051931">
    <property type="entry name" value="PAK3-like"/>
</dbReference>
<dbReference type="SMART" id="SM00285">
    <property type="entry name" value="PBD"/>
    <property type="match status" value="1"/>
</dbReference>
<dbReference type="PANTHER" id="PTHR45832">
    <property type="entry name" value="SERINE/THREONINE-PROTEIN KINASE SAMKA-RELATED-RELATED"/>
    <property type="match status" value="1"/>
</dbReference>
<dbReference type="CDD" id="cd01093">
    <property type="entry name" value="CRIB_PAK_like"/>
    <property type="match status" value="1"/>
</dbReference>
<feature type="binding site" evidence="7">
    <location>
        <position position="460"/>
    </location>
    <ligand>
        <name>ATP</name>
        <dbReference type="ChEBI" id="CHEBI:30616"/>
    </ligand>
</feature>
<feature type="region of interest" description="Disordered" evidence="8">
    <location>
        <begin position="156"/>
        <end position="175"/>
    </location>
</feature>
<dbReference type="Gene3D" id="3.90.810.10">
    <property type="entry name" value="CRIB domain"/>
    <property type="match status" value="1"/>
</dbReference>
<dbReference type="InterPro" id="IPR033923">
    <property type="entry name" value="PAK_BD"/>
</dbReference>
<feature type="compositionally biased region" description="Basic residues" evidence="8">
    <location>
        <begin position="110"/>
        <end position="126"/>
    </location>
</feature>
<dbReference type="InterPro" id="IPR000719">
    <property type="entry name" value="Prot_kinase_dom"/>
</dbReference>
<evidence type="ECO:0000256" key="5">
    <source>
        <dbReference type="ARBA" id="ARBA00022777"/>
    </source>
</evidence>
<dbReference type="Gene3D" id="3.30.200.20">
    <property type="entry name" value="Phosphorylase Kinase, domain 1"/>
    <property type="match status" value="1"/>
</dbReference>
<sequence>MRRILGCGESTCIKGTGMFGKKKKKPVISSPTNFQHRVHTGFDRNEGKFVGLPPQWNSLIQPQKDRPKPIIDSSTITPTEMTNLKSNTIVRGENSSKLQNWPLSVTRSNSLRKRSPPVQHRHHHPNMVRSTPIQEFEEPQQIYISSAEGNLPPHARYPSHHHIHSSGHRPLSGHHLPREQRISQPVNEYRNVTNHHHPHSYSNHKDDGQNCYKNKHVNNPQVSNSYEQKQIRGNFEMDHQINQNMENLERKRNWQINQQIKDQERHHDQQIEYRTELYSTSDRYPQHSSLERTRIKEDHHRNTSHLPNHIQQAPPGVSTSQASLSHKKTGKHRYEDQRSSTINPAHHILPTSNGVKKQSIQQEPSLPHYHMVISPQSEESKKAKVPPKARPETNQENTEQAEFNHQQRVSHEQFRVALQMVVNRGDPRELYVNFVKVGEGSTGIVYSAIEKNTGRRVAVKLMDLTKQQRRELLFNEVVTMRDYHNSNIVEMFSSYLVGDEVWLVMEFLEGGSLTDIVTYSRMNEDQIATVCNQCLSALAFLHAQGIIHRDVKSDSILLARDGTVKLSDFGFCAQVSSDIPKRKSLVGTPYWMAPEVISRLPYGPEVDIWSLGIMVIEMVDGEPPFFNEPPLTAMKRIRDLPPPRLKNSHKVSPRLQGFIDKMLIRDPSQRATAFELLHHPFLRQAGPSSQLVPLMPQVHPHP</sequence>
<evidence type="ECO:0000256" key="3">
    <source>
        <dbReference type="ARBA" id="ARBA00022679"/>
    </source>
</evidence>
<proteinExistence type="predicted"/>
<reference evidence="12" key="1">
    <citation type="submission" date="2025-08" db="UniProtKB">
        <authorList>
            <consortium name="RefSeq"/>
        </authorList>
    </citation>
    <scope>IDENTIFICATION</scope>
    <source>
        <tissue evidence="12">Muscle</tissue>
    </source>
</reference>
<keyword evidence="4 7" id="KW-0547">Nucleotide-binding</keyword>
<dbReference type="InterPro" id="IPR011009">
    <property type="entry name" value="Kinase-like_dom_sf"/>
</dbReference>
<keyword evidence="3" id="KW-0808">Transferase</keyword>
<feature type="compositionally biased region" description="Polar residues" evidence="8">
    <location>
        <begin position="392"/>
        <end position="407"/>
    </location>
</feature>
<feature type="domain" description="Protein kinase" evidence="9">
    <location>
        <begin position="431"/>
        <end position="682"/>
    </location>
</feature>
<gene>
    <name evidence="12" type="primary">LOC106461074</name>
</gene>
<dbReference type="SUPFAM" id="SSF56112">
    <property type="entry name" value="Protein kinase-like (PK-like)"/>
    <property type="match status" value="1"/>
</dbReference>
<dbReference type="GeneID" id="106461074"/>
<feature type="compositionally biased region" description="Polar residues" evidence="8">
    <location>
        <begin position="350"/>
        <end position="361"/>
    </location>
</feature>
<dbReference type="PROSITE" id="PS50011">
    <property type="entry name" value="PROTEIN_KINASE_DOM"/>
    <property type="match status" value="1"/>
</dbReference>
<dbReference type="PROSITE" id="PS50108">
    <property type="entry name" value="CRIB"/>
    <property type="match status" value="1"/>
</dbReference>
<organism evidence="11 12">
    <name type="scientific">Limulus polyphemus</name>
    <name type="common">Atlantic horseshoe crab</name>
    <dbReference type="NCBI Taxonomy" id="6850"/>
    <lineage>
        <taxon>Eukaryota</taxon>
        <taxon>Metazoa</taxon>
        <taxon>Ecdysozoa</taxon>
        <taxon>Arthropoda</taxon>
        <taxon>Chelicerata</taxon>
        <taxon>Merostomata</taxon>
        <taxon>Xiphosura</taxon>
        <taxon>Limulidae</taxon>
        <taxon>Limulus</taxon>
    </lineage>
</organism>
<evidence type="ECO:0000256" key="8">
    <source>
        <dbReference type="SAM" id="MobiDB-lite"/>
    </source>
</evidence>
<dbReference type="InterPro" id="IPR017441">
    <property type="entry name" value="Protein_kinase_ATP_BS"/>
</dbReference>
<dbReference type="PROSITE" id="PS00107">
    <property type="entry name" value="PROTEIN_KINASE_ATP"/>
    <property type="match status" value="1"/>
</dbReference>
<dbReference type="Pfam" id="PF00786">
    <property type="entry name" value="PBD"/>
    <property type="match status" value="1"/>
</dbReference>
<feature type="domain" description="CRIB" evidence="10">
    <location>
        <begin position="28"/>
        <end position="41"/>
    </location>
</feature>
<evidence type="ECO:0000259" key="10">
    <source>
        <dbReference type="PROSITE" id="PS50108"/>
    </source>
</evidence>
<evidence type="ECO:0000259" key="9">
    <source>
        <dbReference type="PROSITE" id="PS50011"/>
    </source>
</evidence>
<evidence type="ECO:0000256" key="4">
    <source>
        <dbReference type="ARBA" id="ARBA00022741"/>
    </source>
</evidence>
<feature type="compositionally biased region" description="Basic residues" evidence="8">
    <location>
        <begin position="157"/>
        <end position="167"/>
    </location>
</feature>
<evidence type="ECO:0000256" key="7">
    <source>
        <dbReference type="PROSITE-ProRule" id="PRU10141"/>
    </source>
</evidence>
<keyword evidence="5" id="KW-0418">Kinase</keyword>